<dbReference type="InterPro" id="IPR014721">
    <property type="entry name" value="Ribsml_uS5_D2-typ_fold_subgr"/>
</dbReference>
<evidence type="ECO:0000256" key="3">
    <source>
        <dbReference type="ARBA" id="ARBA00023274"/>
    </source>
</evidence>
<feature type="region of interest" description="Disordered" evidence="7">
    <location>
        <begin position="286"/>
        <end position="305"/>
    </location>
</feature>
<dbReference type="GO" id="GO:0003723">
    <property type="term" value="F:RNA binding"/>
    <property type="evidence" value="ECO:0007669"/>
    <property type="project" value="TreeGrafter"/>
</dbReference>
<keyword evidence="3 6" id="KW-0687">Ribonucleoprotein</keyword>
<accession>A0A1Y2BX59</accession>
<dbReference type="OrthoDB" id="10254627at2759"/>
<dbReference type="GO" id="GO:0005763">
    <property type="term" value="C:mitochondrial small ribosomal subunit"/>
    <property type="evidence" value="ECO:0007669"/>
    <property type="project" value="EnsemblFungi"/>
</dbReference>
<dbReference type="InterPro" id="IPR000754">
    <property type="entry name" value="Ribosomal_uS9"/>
</dbReference>
<dbReference type="GO" id="GO:0003735">
    <property type="term" value="F:structural constituent of ribosome"/>
    <property type="evidence" value="ECO:0007669"/>
    <property type="project" value="EnsemblFungi"/>
</dbReference>
<evidence type="ECO:0000256" key="2">
    <source>
        <dbReference type="ARBA" id="ARBA00022980"/>
    </source>
</evidence>
<dbReference type="InterPro" id="IPR020574">
    <property type="entry name" value="Ribosomal_uS9_CS"/>
</dbReference>
<dbReference type="PROSITE" id="PS00360">
    <property type="entry name" value="RIBOSOMAL_S9"/>
    <property type="match status" value="1"/>
</dbReference>
<comment type="similarity">
    <text evidence="1 6">Belongs to the universal ribosomal protein uS9 family.</text>
</comment>
<reference evidence="8 9" key="1">
    <citation type="submission" date="2016-07" db="EMBL/GenBank/DDBJ databases">
        <title>Pervasive Adenine N6-methylation of Active Genes in Fungi.</title>
        <authorList>
            <consortium name="DOE Joint Genome Institute"/>
            <person name="Mondo S.J."/>
            <person name="Dannebaum R.O."/>
            <person name="Kuo R.C."/>
            <person name="Labutti K."/>
            <person name="Haridas S."/>
            <person name="Kuo A."/>
            <person name="Salamov A."/>
            <person name="Ahrendt S.R."/>
            <person name="Lipzen A."/>
            <person name="Sullivan W."/>
            <person name="Andreopoulos W.B."/>
            <person name="Clum A."/>
            <person name="Lindquist E."/>
            <person name="Daum C."/>
            <person name="Ramamoorthy G.K."/>
            <person name="Gryganskyi A."/>
            <person name="Culley D."/>
            <person name="Magnuson J.K."/>
            <person name="James T.Y."/>
            <person name="O'Malley M.A."/>
            <person name="Stajich J.E."/>
            <person name="Spatafora J.W."/>
            <person name="Visel A."/>
            <person name="Grigoriev I.V."/>
        </authorList>
    </citation>
    <scope>NUCLEOTIDE SEQUENCE [LARGE SCALE GENOMIC DNA]</scope>
    <source>
        <strain evidence="8 9">JEL800</strain>
    </source>
</reference>
<evidence type="ECO:0000256" key="1">
    <source>
        <dbReference type="ARBA" id="ARBA00005251"/>
    </source>
</evidence>
<evidence type="ECO:0000256" key="4">
    <source>
        <dbReference type="ARBA" id="ARBA00039318"/>
    </source>
</evidence>
<keyword evidence="2 6" id="KW-0689">Ribosomal protein</keyword>
<proteinExistence type="inferred from homology"/>
<dbReference type="STRING" id="329046.A0A1Y2BX59"/>
<dbReference type="Gene3D" id="3.30.230.10">
    <property type="match status" value="1"/>
</dbReference>
<evidence type="ECO:0000256" key="5">
    <source>
        <dbReference type="ARBA" id="ARBA00042623"/>
    </source>
</evidence>
<dbReference type="GO" id="GO:0006412">
    <property type="term" value="P:translation"/>
    <property type="evidence" value="ECO:0007669"/>
    <property type="project" value="InterPro"/>
</dbReference>
<evidence type="ECO:0000256" key="7">
    <source>
        <dbReference type="SAM" id="MobiDB-lite"/>
    </source>
</evidence>
<organism evidence="8 9">
    <name type="scientific">Rhizoclosmatium globosum</name>
    <dbReference type="NCBI Taxonomy" id="329046"/>
    <lineage>
        <taxon>Eukaryota</taxon>
        <taxon>Fungi</taxon>
        <taxon>Fungi incertae sedis</taxon>
        <taxon>Chytridiomycota</taxon>
        <taxon>Chytridiomycota incertae sedis</taxon>
        <taxon>Chytridiomycetes</taxon>
        <taxon>Chytridiales</taxon>
        <taxon>Chytriomycetaceae</taxon>
        <taxon>Rhizoclosmatium</taxon>
    </lineage>
</organism>
<dbReference type="NCBIfam" id="NF001099">
    <property type="entry name" value="PRK00132.1"/>
    <property type="match status" value="1"/>
</dbReference>
<dbReference type="Proteomes" id="UP000193642">
    <property type="component" value="Unassembled WGS sequence"/>
</dbReference>
<evidence type="ECO:0000256" key="6">
    <source>
        <dbReference type="RuleBase" id="RU003815"/>
    </source>
</evidence>
<dbReference type="PANTHER" id="PTHR21569">
    <property type="entry name" value="RIBOSOMAL PROTEIN S9"/>
    <property type="match status" value="1"/>
</dbReference>
<dbReference type="AlphaFoldDB" id="A0A1Y2BX59"/>
<comment type="caution">
    <text evidence="8">The sequence shown here is derived from an EMBL/GenBank/DDBJ whole genome shotgun (WGS) entry which is preliminary data.</text>
</comment>
<dbReference type="SUPFAM" id="SSF54211">
    <property type="entry name" value="Ribosomal protein S5 domain 2-like"/>
    <property type="match status" value="1"/>
</dbReference>
<dbReference type="PANTHER" id="PTHR21569:SF1">
    <property type="entry name" value="SMALL RIBOSOMAL SUBUNIT PROTEIN US9M"/>
    <property type="match status" value="1"/>
</dbReference>
<evidence type="ECO:0000313" key="9">
    <source>
        <dbReference type="Proteomes" id="UP000193642"/>
    </source>
</evidence>
<dbReference type="Pfam" id="PF00380">
    <property type="entry name" value="Ribosomal_S9"/>
    <property type="match status" value="1"/>
</dbReference>
<protein>
    <recommendedName>
        <fullName evidence="4">Small ribosomal subunit protein uS9m</fullName>
    </recommendedName>
    <alternativeName>
        <fullName evidence="5">37S ribosomal protein S9, mitochondrial</fullName>
    </alternativeName>
</protein>
<dbReference type="InterPro" id="IPR023035">
    <property type="entry name" value="Ribosomal_uS9_bac/plastid"/>
</dbReference>
<dbReference type="EMBL" id="MCGO01000040">
    <property type="protein sequence ID" value="ORY39359.1"/>
    <property type="molecule type" value="Genomic_DNA"/>
</dbReference>
<dbReference type="InterPro" id="IPR020568">
    <property type="entry name" value="Ribosomal_Su5_D2-typ_SF"/>
</dbReference>
<keyword evidence="9" id="KW-1185">Reference proteome</keyword>
<feature type="compositionally biased region" description="Basic residues" evidence="7">
    <location>
        <begin position="291"/>
        <end position="305"/>
    </location>
</feature>
<sequence>MSVRLRSSVVPRVLRTTPFTFTFSSLSANASQQLVARASAVAATTRVLSTSPQQPQPVQPQPVHSPFADATFFTGNPNYFSLLLRLNTLIRSHNLPIQDKAVYAHITDLPKWMTRAEMTTLKQFRLSDEMYDDLIHKLNVLFSVPEKSDALRLFLQEYVRPGLDLVSAPKAVQTLDEFGRAFARGSRKTATAQAWLVKGSGEVYVNGVHLSEYFREVEDRELVIRPFEIGKALGAYNVWAVVQGGGQSGQASAIAVAVARALAIHEPSLQETFQTMGLTTIDRRQVERKKTGQPKARKKNTWLKR</sequence>
<gene>
    <name evidence="8" type="ORF">BCR33DRAFT_720193</name>
</gene>
<name>A0A1Y2BX59_9FUNG</name>
<evidence type="ECO:0000313" key="8">
    <source>
        <dbReference type="EMBL" id="ORY39359.1"/>
    </source>
</evidence>